<dbReference type="RefSeq" id="WP_190966757.1">
    <property type="nucleotide sequence ID" value="NZ_JACJTB010000004.1"/>
</dbReference>
<dbReference type="SUPFAM" id="SSF141868">
    <property type="entry name" value="EAL domain-like"/>
    <property type="match status" value="1"/>
</dbReference>
<evidence type="ECO:0000313" key="4">
    <source>
        <dbReference type="EMBL" id="MBD2593829.1"/>
    </source>
</evidence>
<dbReference type="PANTHER" id="PTHR44757">
    <property type="entry name" value="DIGUANYLATE CYCLASE DGCP"/>
    <property type="match status" value="1"/>
</dbReference>
<dbReference type="PROSITE" id="PS50887">
    <property type="entry name" value="GGDEF"/>
    <property type="match status" value="1"/>
</dbReference>
<evidence type="ECO:0000259" key="3">
    <source>
        <dbReference type="PROSITE" id="PS50887"/>
    </source>
</evidence>
<dbReference type="PROSITE" id="PS50006">
    <property type="entry name" value="FHA_DOMAIN"/>
    <property type="match status" value="1"/>
</dbReference>
<sequence>MLGNEWEKIRHLLVVQDLQGQRTIPLQETTYSIGRDSRNAIVLRSRSVSRQHAILLRVTLPETDQYGFRIIDGNFKGKSSTNGLYVNGMKCVSHNLQHGDLIAFGNNQVQAKYYAISHISEKAFSESGDIENISDFLLEHAHAANPFPTLAVDPNFEAASETALARLASFPELIPNPIIEMDLGGTITYLNPAASAKFPKIREIGNKHPVLTGLLNALEDHQLNSFSREITVDQEVFEQCIHYLPESDLIRTFIVRDITEQKQAEAELRQRDRLLQAVAEAANYLLVEMNYETGIDKALAVLGEAAKADRAYLFKNHRHSDTGEIALSLQFIWTRTNLTASRFHWQNQLYQSSELARWYATLSCGKSISGNIREFPVAEQKLLARDGIQSLLLVPLRLEDEFWGCIGLADCTHERTWSRHEESTLLTMAASISGAWQRQQVEEKIRYQALHDMLTGLPNRFFFNEILAKAISNATRNRESLAVMFLDLDRFKVINDTLGHTIGDRLLEIVAQRLKESLREGDTVARWGGDEFTILLPHIKYLDEVAQVAQRILQSLEKIFCLDGHELYISASIGISVFDAHSHDVETLIQHADAALYYAKDEGRNNYQFYTTTLSAKTPELLNLEKSLRYAVERQELTVYYQPRVNILTGKITGMEALVRWKNPDMGLVAPNIFIPLAEESGLIIPIGAWVLRTACIQNKAWQAAGLPPLTVAVNLSPKQFRQATLVEDVATILAETGLEPHFLELEITESTAIADLEFTRNVLQKLEQMGVHLSIDDFGTGHSSLSRLQLLPLHNLKIDRSFIKELTTDVRVAHIVKAIVTLGRSLGLRLTAEGVEKQEELDFLKSINCEDVQGYFFYKPMPADKATEVLQNRHFSELEEKNGIGHKYEKSEV</sequence>
<dbReference type="Pfam" id="PF00990">
    <property type="entry name" value="GGDEF"/>
    <property type="match status" value="1"/>
</dbReference>
<dbReference type="SMART" id="SM00052">
    <property type="entry name" value="EAL"/>
    <property type="match status" value="1"/>
</dbReference>
<feature type="domain" description="EAL" evidence="2">
    <location>
        <begin position="621"/>
        <end position="875"/>
    </location>
</feature>
<dbReference type="CDD" id="cd01948">
    <property type="entry name" value="EAL"/>
    <property type="match status" value="1"/>
</dbReference>
<dbReference type="SMART" id="SM00240">
    <property type="entry name" value="FHA"/>
    <property type="match status" value="1"/>
</dbReference>
<protein>
    <submittedName>
        <fullName evidence="4">EAL domain-containing protein</fullName>
    </submittedName>
</protein>
<gene>
    <name evidence="4" type="ORF">H6G74_05735</name>
</gene>
<dbReference type="InterPro" id="IPR008984">
    <property type="entry name" value="SMAD_FHA_dom_sf"/>
</dbReference>
<reference evidence="4 5" key="1">
    <citation type="journal article" date="2020" name="ISME J.">
        <title>Comparative genomics reveals insights into cyanobacterial evolution and habitat adaptation.</title>
        <authorList>
            <person name="Chen M.Y."/>
            <person name="Teng W.K."/>
            <person name="Zhao L."/>
            <person name="Hu C.X."/>
            <person name="Zhou Y.K."/>
            <person name="Han B.P."/>
            <person name="Song L.R."/>
            <person name="Shu W.S."/>
        </authorList>
    </citation>
    <scope>NUCLEOTIDE SEQUENCE [LARGE SCALE GENOMIC DNA]</scope>
    <source>
        <strain evidence="4 5">FACHB-130</strain>
    </source>
</reference>
<dbReference type="SMART" id="SM00065">
    <property type="entry name" value="GAF"/>
    <property type="match status" value="1"/>
</dbReference>
<organism evidence="4 5">
    <name type="scientific">Nostoc spongiaeforme FACHB-130</name>
    <dbReference type="NCBI Taxonomy" id="1357510"/>
    <lineage>
        <taxon>Bacteria</taxon>
        <taxon>Bacillati</taxon>
        <taxon>Cyanobacteriota</taxon>
        <taxon>Cyanophyceae</taxon>
        <taxon>Nostocales</taxon>
        <taxon>Nostocaceae</taxon>
        <taxon>Nostoc</taxon>
    </lineage>
</organism>
<dbReference type="InterPro" id="IPR043128">
    <property type="entry name" value="Rev_trsase/Diguanyl_cyclase"/>
</dbReference>
<dbReference type="InterPro" id="IPR035919">
    <property type="entry name" value="EAL_sf"/>
</dbReference>
<dbReference type="Gene3D" id="3.20.20.450">
    <property type="entry name" value="EAL domain"/>
    <property type="match status" value="1"/>
</dbReference>
<dbReference type="SUPFAM" id="SSF55785">
    <property type="entry name" value="PYP-like sensor domain (PAS domain)"/>
    <property type="match status" value="1"/>
</dbReference>
<evidence type="ECO:0000313" key="5">
    <source>
        <dbReference type="Proteomes" id="UP000603457"/>
    </source>
</evidence>
<dbReference type="InterPro" id="IPR052155">
    <property type="entry name" value="Biofilm_reg_signaling"/>
</dbReference>
<evidence type="ECO:0000259" key="1">
    <source>
        <dbReference type="PROSITE" id="PS50006"/>
    </source>
</evidence>
<dbReference type="InterPro" id="IPR035965">
    <property type="entry name" value="PAS-like_dom_sf"/>
</dbReference>
<dbReference type="Pfam" id="PF01590">
    <property type="entry name" value="GAF"/>
    <property type="match status" value="1"/>
</dbReference>
<proteinExistence type="predicted"/>
<dbReference type="PANTHER" id="PTHR44757:SF2">
    <property type="entry name" value="BIOFILM ARCHITECTURE MAINTENANCE PROTEIN MBAA"/>
    <property type="match status" value="1"/>
</dbReference>
<dbReference type="SUPFAM" id="SSF55781">
    <property type="entry name" value="GAF domain-like"/>
    <property type="match status" value="1"/>
</dbReference>
<dbReference type="Gene3D" id="3.30.450.40">
    <property type="match status" value="1"/>
</dbReference>
<dbReference type="InterPro" id="IPR000253">
    <property type="entry name" value="FHA_dom"/>
</dbReference>
<name>A0ABR8FRQ5_9NOSO</name>
<dbReference type="SUPFAM" id="SSF49879">
    <property type="entry name" value="SMAD/FHA domain"/>
    <property type="match status" value="1"/>
</dbReference>
<dbReference type="InterPro" id="IPR001633">
    <property type="entry name" value="EAL_dom"/>
</dbReference>
<dbReference type="Pfam" id="PF00563">
    <property type="entry name" value="EAL"/>
    <property type="match status" value="1"/>
</dbReference>
<dbReference type="Gene3D" id="3.30.70.270">
    <property type="match status" value="1"/>
</dbReference>
<dbReference type="SMART" id="SM00267">
    <property type="entry name" value="GGDEF"/>
    <property type="match status" value="1"/>
</dbReference>
<dbReference type="CDD" id="cd01949">
    <property type="entry name" value="GGDEF"/>
    <property type="match status" value="1"/>
</dbReference>
<dbReference type="InterPro" id="IPR000160">
    <property type="entry name" value="GGDEF_dom"/>
</dbReference>
<feature type="domain" description="FHA" evidence="1">
    <location>
        <begin position="31"/>
        <end position="91"/>
    </location>
</feature>
<dbReference type="InterPro" id="IPR029787">
    <property type="entry name" value="Nucleotide_cyclase"/>
</dbReference>
<dbReference type="Gene3D" id="2.60.200.20">
    <property type="match status" value="1"/>
</dbReference>
<comment type="caution">
    <text evidence="4">The sequence shown here is derived from an EMBL/GenBank/DDBJ whole genome shotgun (WGS) entry which is preliminary data.</text>
</comment>
<dbReference type="PROSITE" id="PS50883">
    <property type="entry name" value="EAL"/>
    <property type="match status" value="1"/>
</dbReference>
<keyword evidence="5" id="KW-1185">Reference proteome</keyword>
<dbReference type="Proteomes" id="UP000603457">
    <property type="component" value="Unassembled WGS sequence"/>
</dbReference>
<dbReference type="EMBL" id="JACJTB010000004">
    <property type="protein sequence ID" value="MBD2593829.1"/>
    <property type="molecule type" value="Genomic_DNA"/>
</dbReference>
<dbReference type="InterPro" id="IPR029016">
    <property type="entry name" value="GAF-like_dom_sf"/>
</dbReference>
<dbReference type="Pfam" id="PF00498">
    <property type="entry name" value="FHA"/>
    <property type="match status" value="1"/>
</dbReference>
<dbReference type="InterPro" id="IPR003018">
    <property type="entry name" value="GAF"/>
</dbReference>
<evidence type="ECO:0000259" key="2">
    <source>
        <dbReference type="PROSITE" id="PS50883"/>
    </source>
</evidence>
<accession>A0ABR8FRQ5</accession>
<dbReference type="SUPFAM" id="SSF55073">
    <property type="entry name" value="Nucleotide cyclase"/>
    <property type="match status" value="1"/>
</dbReference>
<dbReference type="NCBIfam" id="TIGR00254">
    <property type="entry name" value="GGDEF"/>
    <property type="match status" value="1"/>
</dbReference>
<feature type="domain" description="GGDEF" evidence="3">
    <location>
        <begin position="479"/>
        <end position="612"/>
    </location>
</feature>